<dbReference type="EMBL" id="FQUG01000006">
    <property type="protein sequence ID" value="SHF06223.1"/>
    <property type="molecule type" value="Genomic_DNA"/>
</dbReference>
<dbReference type="RefSeq" id="WP_072935866.1">
    <property type="nucleotide sequence ID" value="NZ_FQUG01000006.1"/>
</dbReference>
<dbReference type="STRING" id="1123243.SAMN02745190_01786"/>
<reference evidence="1 2" key="1">
    <citation type="submission" date="2016-11" db="EMBL/GenBank/DDBJ databases">
        <authorList>
            <person name="Jaros S."/>
            <person name="Januszkiewicz K."/>
            <person name="Wedrychowicz H."/>
        </authorList>
    </citation>
    <scope>NUCLEOTIDE SEQUENCE [LARGE SCALE GENOMIC DNA]</scope>
    <source>
        <strain evidence="1 2">DSM 10502</strain>
    </source>
</reference>
<dbReference type="Proteomes" id="UP000184404">
    <property type="component" value="Unassembled WGS sequence"/>
</dbReference>
<dbReference type="AlphaFoldDB" id="A0A1M4YKM7"/>
<proteinExistence type="predicted"/>
<organism evidence="1 2">
    <name type="scientific">Schwartzia succinivorans DSM 10502</name>
    <dbReference type="NCBI Taxonomy" id="1123243"/>
    <lineage>
        <taxon>Bacteria</taxon>
        <taxon>Bacillati</taxon>
        <taxon>Bacillota</taxon>
        <taxon>Negativicutes</taxon>
        <taxon>Selenomonadales</taxon>
        <taxon>Selenomonadaceae</taxon>
        <taxon>Schwartzia</taxon>
    </lineage>
</organism>
<keyword evidence="2" id="KW-1185">Reference proteome</keyword>
<evidence type="ECO:0000313" key="2">
    <source>
        <dbReference type="Proteomes" id="UP000184404"/>
    </source>
</evidence>
<dbReference type="OrthoDB" id="2019098at2"/>
<protein>
    <submittedName>
        <fullName evidence="1">Uncharacterized protein</fullName>
    </submittedName>
</protein>
<name>A0A1M4YKM7_9FIRM</name>
<sequence length="315" mass="37272">MKISDIRNELNRINMHENPIEIPGTAKEMLQGAGVMENDKLIPLQNIDSIIAQDGAKSNCGKPWFNTIPFGTPSDTFPYLLAVCRGKSTLNNILRNIKEQCSKMVEEDRYKDTEKIVVLLTDKWDNNIFEKYDKVFLNHVLRDKFRFIILLVTSYGYTQIPFFPNNRNALEKLVNEVVEDDLTIENVYELLESESFEYIYWGGTWKQYEGYTYHFDIMAREWRKINVIEELGYGKIPKNALLKFFNSVLWIKDRRERRIEPKSITSAKDYPSYTLHIFGKEVCWYPVSKDEDKLFGELTENMEEFMEKCDKKWRK</sequence>
<gene>
    <name evidence="1" type="ORF">SAMN02745190_01786</name>
</gene>
<evidence type="ECO:0000313" key="1">
    <source>
        <dbReference type="EMBL" id="SHF06223.1"/>
    </source>
</evidence>
<accession>A0A1M4YKM7</accession>